<protein>
    <submittedName>
        <fullName evidence="3">Uncharacterized protein</fullName>
    </submittedName>
</protein>
<feature type="compositionally biased region" description="Basic and acidic residues" evidence="2">
    <location>
        <begin position="8"/>
        <end position="24"/>
    </location>
</feature>
<feature type="compositionally biased region" description="Basic and acidic residues" evidence="2">
    <location>
        <begin position="32"/>
        <end position="44"/>
    </location>
</feature>
<reference evidence="4" key="1">
    <citation type="journal article" date="2017" name="Front. Plant Sci.">
        <title>Climate Clever Clovers: New Paradigm to Reduce the Environmental Footprint of Ruminants by Breeding Low Methanogenic Forages Utilizing Haplotype Variation.</title>
        <authorList>
            <person name="Kaur P."/>
            <person name="Appels R."/>
            <person name="Bayer P.E."/>
            <person name="Keeble-Gagnere G."/>
            <person name="Wang J."/>
            <person name="Hirakawa H."/>
            <person name="Shirasawa K."/>
            <person name="Vercoe P."/>
            <person name="Stefanova K."/>
            <person name="Durmic Z."/>
            <person name="Nichols P."/>
            <person name="Revell C."/>
            <person name="Isobe S.N."/>
            <person name="Edwards D."/>
            <person name="Erskine W."/>
        </authorList>
    </citation>
    <scope>NUCLEOTIDE SEQUENCE [LARGE SCALE GENOMIC DNA]</scope>
    <source>
        <strain evidence="4">cv. Daliak</strain>
    </source>
</reference>
<keyword evidence="4" id="KW-1185">Reference proteome</keyword>
<accession>A0A2Z6MUV6</accession>
<evidence type="ECO:0000256" key="1">
    <source>
        <dbReference type="SAM" id="Coils"/>
    </source>
</evidence>
<feature type="compositionally biased region" description="Basic and acidic residues" evidence="2">
    <location>
        <begin position="52"/>
        <end position="64"/>
    </location>
</feature>
<evidence type="ECO:0000313" key="3">
    <source>
        <dbReference type="EMBL" id="GAU27470.1"/>
    </source>
</evidence>
<feature type="region of interest" description="Disordered" evidence="2">
    <location>
        <begin position="1"/>
        <end position="64"/>
    </location>
</feature>
<gene>
    <name evidence="3" type="ORF">TSUD_161560</name>
</gene>
<dbReference type="Proteomes" id="UP000242715">
    <property type="component" value="Unassembled WGS sequence"/>
</dbReference>
<dbReference type="AlphaFoldDB" id="A0A2Z6MUV6"/>
<name>A0A2Z6MUV6_TRISU</name>
<feature type="coiled-coil region" evidence="1">
    <location>
        <begin position="71"/>
        <end position="114"/>
    </location>
</feature>
<dbReference type="EMBL" id="DF973354">
    <property type="protein sequence ID" value="GAU27470.1"/>
    <property type="molecule type" value="Genomic_DNA"/>
</dbReference>
<sequence>MYSSHPSSNREEQRIETEEQRTYMEEIIEMEDPSRPSSSRESKGKYPFHASSSREEQGIETEEQRIYTEEIIEMEDQIEMEEQMKRKKMEELKRKKIEEQIKMEEKMKRKTRAKKINNLALSVLGYSSLEEPSFESPHFLHLVHFFLNRTCERGVGNVCNDRTIVIAADSNPKKLKLKSCALRLGAAGEKKIIVDDTKMSNDELKEFFRSMPLGVDPGVVDPTYATMVETCSASNPIYKKVG</sequence>
<evidence type="ECO:0000256" key="2">
    <source>
        <dbReference type="SAM" id="MobiDB-lite"/>
    </source>
</evidence>
<keyword evidence="1" id="KW-0175">Coiled coil</keyword>
<proteinExistence type="predicted"/>
<organism evidence="3 4">
    <name type="scientific">Trifolium subterraneum</name>
    <name type="common">Subterranean clover</name>
    <dbReference type="NCBI Taxonomy" id="3900"/>
    <lineage>
        <taxon>Eukaryota</taxon>
        <taxon>Viridiplantae</taxon>
        <taxon>Streptophyta</taxon>
        <taxon>Embryophyta</taxon>
        <taxon>Tracheophyta</taxon>
        <taxon>Spermatophyta</taxon>
        <taxon>Magnoliopsida</taxon>
        <taxon>eudicotyledons</taxon>
        <taxon>Gunneridae</taxon>
        <taxon>Pentapetalae</taxon>
        <taxon>rosids</taxon>
        <taxon>fabids</taxon>
        <taxon>Fabales</taxon>
        <taxon>Fabaceae</taxon>
        <taxon>Papilionoideae</taxon>
        <taxon>50 kb inversion clade</taxon>
        <taxon>NPAAA clade</taxon>
        <taxon>Hologalegina</taxon>
        <taxon>IRL clade</taxon>
        <taxon>Trifolieae</taxon>
        <taxon>Trifolium</taxon>
    </lineage>
</organism>
<evidence type="ECO:0000313" key="4">
    <source>
        <dbReference type="Proteomes" id="UP000242715"/>
    </source>
</evidence>